<keyword evidence="6 9" id="KW-0408">Iron</keyword>
<dbReference type="RefSeq" id="WP_190943653.1">
    <property type="nucleotide sequence ID" value="NZ_JACJSI010000080.1"/>
</dbReference>
<dbReference type="PANTHER" id="PTHR11465:SF9">
    <property type="entry name" value="CATALASE"/>
    <property type="match status" value="1"/>
</dbReference>
<evidence type="ECO:0000256" key="8">
    <source>
        <dbReference type="ARBA" id="ARBA00049254"/>
    </source>
</evidence>
<evidence type="ECO:0000259" key="10">
    <source>
        <dbReference type="SMART" id="SM01060"/>
    </source>
</evidence>
<feature type="domain" description="Catalase core" evidence="10">
    <location>
        <begin position="8"/>
        <end position="393"/>
    </location>
</feature>
<evidence type="ECO:0000256" key="1">
    <source>
        <dbReference type="ARBA" id="ARBA00005329"/>
    </source>
</evidence>
<dbReference type="CDD" id="cd08156">
    <property type="entry name" value="catalase_clade_3"/>
    <property type="match status" value="1"/>
</dbReference>
<keyword evidence="5 9" id="KW-0560">Oxidoreductase</keyword>
<sequence>MTENNDLTTSFGIPISDNQNSLTAGSNGPILLQDLYLIEKLAHFNRERIPERVVHAKGAAAHGYFEVTNDVTQWTKAKFLERVGKQTPVFVRFSTVAGEKGSADTVRDPRGFAVKFYTEEGNYDLVGNNTPVFFVRDPMKFPDFIHSQKRNPQTNCKDPNMVWDFLSLTPESTHQATILYSDRGTPKSYRHMNGYGSHTFKWINAQGEAVWIKYHFKTEQGIQNFTREEAIQIAGVDPDYTTRELFEAIAKNEQAAWKVYVQIMTLEDASSYRFNPFDITKVWSRKDYPLTPIGRLVLNRNPDNHFAEVEQVAFSPANVVPGIDFSPDKMLQGRLFAYADAHRYRLGGNYGLLPINCPHARKAINYQRDGLMRFDDNGSSSVNYEPNSFGGPKEAQQYKEPPYSISGDADRTALEHNNDDFTQAGDLYRLMKEEEKARLVDNLVDSLKPAKREFQLRQIPHFYNADLEYGIRVAQGLGIDIEEEVLQTKSVEPKQNINQENRKQNEQVDLTVPAKYW</sequence>
<keyword evidence="7 9" id="KW-0376">Hydrogen peroxide</keyword>
<comment type="caution">
    <text evidence="11">The sequence shown here is derived from an EMBL/GenBank/DDBJ whole genome shotgun (WGS) entry which is preliminary data.</text>
</comment>
<gene>
    <name evidence="11" type="ORF">H6G97_27210</name>
</gene>
<evidence type="ECO:0000256" key="7">
    <source>
        <dbReference type="ARBA" id="ARBA00023324"/>
    </source>
</evidence>
<dbReference type="PANTHER" id="PTHR11465">
    <property type="entry name" value="CATALASE"/>
    <property type="match status" value="1"/>
</dbReference>
<dbReference type="Proteomes" id="UP000623440">
    <property type="component" value="Unassembled WGS sequence"/>
</dbReference>
<dbReference type="PROSITE" id="PS51402">
    <property type="entry name" value="CATALASE_3"/>
    <property type="match status" value="1"/>
</dbReference>
<keyword evidence="4 9" id="KW-0479">Metal-binding</keyword>
<dbReference type="InterPro" id="IPR020835">
    <property type="entry name" value="Catalase_sf"/>
</dbReference>
<dbReference type="SMART" id="SM01060">
    <property type="entry name" value="Catalase"/>
    <property type="match status" value="1"/>
</dbReference>
<dbReference type="Pfam" id="PF06628">
    <property type="entry name" value="Catalase-rel"/>
    <property type="match status" value="1"/>
</dbReference>
<evidence type="ECO:0000256" key="3">
    <source>
        <dbReference type="ARBA" id="ARBA00022617"/>
    </source>
</evidence>
<keyword evidence="12" id="KW-1185">Reference proteome</keyword>
<organism evidence="11 12">
    <name type="scientific">Nostoc flagelliforme FACHB-838</name>
    <dbReference type="NCBI Taxonomy" id="2692904"/>
    <lineage>
        <taxon>Bacteria</taxon>
        <taxon>Bacillati</taxon>
        <taxon>Cyanobacteriota</taxon>
        <taxon>Cyanophyceae</taxon>
        <taxon>Nostocales</taxon>
        <taxon>Nostocaceae</taxon>
        <taxon>Nostoc</taxon>
    </lineage>
</organism>
<evidence type="ECO:0000313" key="12">
    <source>
        <dbReference type="Proteomes" id="UP000623440"/>
    </source>
</evidence>
<dbReference type="InterPro" id="IPR002226">
    <property type="entry name" value="Catalase_haem_BS"/>
</dbReference>
<dbReference type="SUPFAM" id="SSF56634">
    <property type="entry name" value="Heme-dependent catalase-like"/>
    <property type="match status" value="1"/>
</dbReference>
<dbReference type="PRINTS" id="PR00067">
    <property type="entry name" value="CATALASE"/>
</dbReference>
<proteinExistence type="inferred from homology"/>
<evidence type="ECO:0000313" key="11">
    <source>
        <dbReference type="EMBL" id="MBD2533058.1"/>
    </source>
</evidence>
<comment type="catalytic activity">
    <reaction evidence="8 9">
        <text>2 H2O2 = O2 + 2 H2O</text>
        <dbReference type="Rhea" id="RHEA:20309"/>
        <dbReference type="ChEBI" id="CHEBI:15377"/>
        <dbReference type="ChEBI" id="CHEBI:15379"/>
        <dbReference type="ChEBI" id="CHEBI:16240"/>
        <dbReference type="EC" id="1.11.1.6"/>
    </reaction>
</comment>
<dbReference type="Pfam" id="PF00199">
    <property type="entry name" value="Catalase"/>
    <property type="match status" value="1"/>
</dbReference>
<dbReference type="InterPro" id="IPR040333">
    <property type="entry name" value="Catalase_3"/>
</dbReference>
<dbReference type="InterPro" id="IPR024708">
    <property type="entry name" value="Catalase_AS"/>
</dbReference>
<dbReference type="PROSITE" id="PS00437">
    <property type="entry name" value="CATALASE_1"/>
    <property type="match status" value="1"/>
</dbReference>
<dbReference type="Gene3D" id="2.40.180.10">
    <property type="entry name" value="Catalase core domain"/>
    <property type="match status" value="1"/>
</dbReference>
<evidence type="ECO:0000256" key="2">
    <source>
        <dbReference type="ARBA" id="ARBA00022559"/>
    </source>
</evidence>
<evidence type="ECO:0000256" key="4">
    <source>
        <dbReference type="ARBA" id="ARBA00022723"/>
    </source>
</evidence>
<dbReference type="InterPro" id="IPR010582">
    <property type="entry name" value="Catalase_immune_responsive"/>
</dbReference>
<dbReference type="InterPro" id="IPR011614">
    <property type="entry name" value="Catalase_core"/>
</dbReference>
<dbReference type="PROSITE" id="PS00438">
    <property type="entry name" value="CATALASE_2"/>
    <property type="match status" value="1"/>
</dbReference>
<protein>
    <recommendedName>
        <fullName evidence="9">Catalase</fullName>
        <ecNumber evidence="9">1.11.1.6</ecNumber>
    </recommendedName>
</protein>
<comment type="similarity">
    <text evidence="1 9">Belongs to the catalase family.</text>
</comment>
<name>A0ABR8DV79_9NOSO</name>
<dbReference type="EMBL" id="JACJSI010000080">
    <property type="protein sequence ID" value="MBD2533058.1"/>
    <property type="molecule type" value="Genomic_DNA"/>
</dbReference>
<accession>A0ABR8DV79</accession>
<dbReference type="PIRSF" id="PIRSF038928">
    <property type="entry name" value="Catalase_clade1-3"/>
    <property type="match status" value="1"/>
</dbReference>
<dbReference type="EC" id="1.11.1.6" evidence="9"/>
<dbReference type="InterPro" id="IPR024711">
    <property type="entry name" value="Catalase_clade1/3"/>
</dbReference>
<keyword evidence="3 9" id="KW-0349">Heme</keyword>
<reference evidence="11 12" key="1">
    <citation type="journal article" date="2020" name="ISME J.">
        <title>Comparative genomics reveals insights into cyanobacterial evolution and habitat adaptation.</title>
        <authorList>
            <person name="Chen M.Y."/>
            <person name="Teng W.K."/>
            <person name="Zhao L."/>
            <person name="Hu C.X."/>
            <person name="Zhou Y.K."/>
            <person name="Han B.P."/>
            <person name="Song L.R."/>
            <person name="Shu W.S."/>
        </authorList>
    </citation>
    <scope>NUCLEOTIDE SEQUENCE [LARGE SCALE GENOMIC DNA]</scope>
    <source>
        <strain evidence="11 12">FACHB-838</strain>
    </source>
</reference>
<dbReference type="InterPro" id="IPR018028">
    <property type="entry name" value="Catalase"/>
</dbReference>
<evidence type="ECO:0000256" key="6">
    <source>
        <dbReference type="ARBA" id="ARBA00023004"/>
    </source>
</evidence>
<evidence type="ECO:0000256" key="5">
    <source>
        <dbReference type="ARBA" id="ARBA00023002"/>
    </source>
</evidence>
<keyword evidence="2 9" id="KW-0575">Peroxidase</keyword>
<evidence type="ECO:0000256" key="9">
    <source>
        <dbReference type="RuleBase" id="RU000498"/>
    </source>
</evidence>